<protein>
    <submittedName>
        <fullName evidence="12">STE3-domain-containing protein</fullName>
    </submittedName>
</protein>
<feature type="transmembrane region" description="Helical" evidence="11">
    <location>
        <begin position="6"/>
        <end position="28"/>
    </location>
</feature>
<gene>
    <name evidence="12" type="ORF">BT63DRAFT_54311</name>
</gene>
<evidence type="ECO:0000256" key="8">
    <source>
        <dbReference type="ARBA" id="ARBA00023170"/>
    </source>
</evidence>
<feature type="transmembrane region" description="Helical" evidence="11">
    <location>
        <begin position="219"/>
        <end position="242"/>
    </location>
</feature>
<evidence type="ECO:0000256" key="9">
    <source>
        <dbReference type="ARBA" id="ARBA00023224"/>
    </source>
</evidence>
<feature type="compositionally biased region" description="Basic and acidic residues" evidence="10">
    <location>
        <begin position="372"/>
        <end position="388"/>
    </location>
</feature>
<dbReference type="PANTHER" id="PTHR28097:SF1">
    <property type="entry name" value="PHEROMONE A FACTOR RECEPTOR"/>
    <property type="match status" value="1"/>
</dbReference>
<feature type="transmembrane region" description="Helical" evidence="11">
    <location>
        <begin position="40"/>
        <end position="62"/>
    </location>
</feature>
<dbReference type="CDD" id="cd14966">
    <property type="entry name" value="7tmD_STE3"/>
    <property type="match status" value="1"/>
</dbReference>
<keyword evidence="7 11" id="KW-0472">Membrane</keyword>
<keyword evidence="4 11" id="KW-0812">Transmembrane</keyword>
<organism evidence="12 13">
    <name type="scientific">Microthyrium microscopicum</name>
    <dbReference type="NCBI Taxonomy" id="703497"/>
    <lineage>
        <taxon>Eukaryota</taxon>
        <taxon>Fungi</taxon>
        <taxon>Dikarya</taxon>
        <taxon>Ascomycota</taxon>
        <taxon>Pezizomycotina</taxon>
        <taxon>Dothideomycetes</taxon>
        <taxon>Dothideomycetes incertae sedis</taxon>
        <taxon>Microthyriales</taxon>
        <taxon>Microthyriaceae</taxon>
        <taxon>Microthyrium</taxon>
    </lineage>
</organism>
<evidence type="ECO:0000256" key="5">
    <source>
        <dbReference type="ARBA" id="ARBA00022989"/>
    </source>
</evidence>
<dbReference type="AlphaFoldDB" id="A0A6A6U1U1"/>
<evidence type="ECO:0000256" key="6">
    <source>
        <dbReference type="ARBA" id="ARBA00023040"/>
    </source>
</evidence>
<keyword evidence="6" id="KW-0297">G-protein coupled receptor</keyword>
<feature type="region of interest" description="Disordered" evidence="10">
    <location>
        <begin position="341"/>
        <end position="388"/>
    </location>
</feature>
<dbReference type="GO" id="GO:0004932">
    <property type="term" value="F:mating-type factor pheromone receptor activity"/>
    <property type="evidence" value="ECO:0007669"/>
    <property type="project" value="InterPro"/>
</dbReference>
<dbReference type="OrthoDB" id="2874149at2759"/>
<feature type="transmembrane region" description="Helical" evidence="11">
    <location>
        <begin position="82"/>
        <end position="105"/>
    </location>
</feature>
<sequence length="388" mass="43878">MSLESLFPLYPAAVVIPIFSVSAILLEIPPFIWHVRNRNFAAICMICWFFAIQLTYVINPIIWPRDNTFEWYDGKGLCDLEIRVLLGANVGIPGCITCIVLRLAAILNTQSKNFSKTRVNPRNRKVMEFFLCIGFPIFYIIIYYLVQSDRYDIFAITGCDWQVDRSWPSVVLILIWPLVITTFNAYLACLILIRMYKYRRNFATIMTSASTTKSRFNRLLCISILLIFAVLPLAVASLVYIATQEFHGFSWNDVHYVNWGPRMIPTNGQLAHWDSIIAIISGYILFLAFGLGNDALDMYKQWGRKLGLARIFPSLNATGSSKNTSAMTSAASRARLVTSGMMESKASKEADTPTSPHSTAHRSYRLSSIAFGKDKTPRSSTDHQDSEV</sequence>
<dbReference type="GO" id="GO:0000750">
    <property type="term" value="P:pheromone-dependent signal transduction involved in conjugation with cellular fusion"/>
    <property type="evidence" value="ECO:0007669"/>
    <property type="project" value="TreeGrafter"/>
</dbReference>
<evidence type="ECO:0000313" key="12">
    <source>
        <dbReference type="EMBL" id="KAF2666259.1"/>
    </source>
</evidence>
<evidence type="ECO:0000256" key="11">
    <source>
        <dbReference type="SAM" id="Phobius"/>
    </source>
</evidence>
<feature type="transmembrane region" description="Helical" evidence="11">
    <location>
        <begin position="276"/>
        <end position="296"/>
    </location>
</feature>
<keyword evidence="13" id="KW-1185">Reference proteome</keyword>
<proteinExistence type="inferred from homology"/>
<dbReference type="PRINTS" id="PR00899">
    <property type="entry name" value="GPCRSTE3"/>
</dbReference>
<dbReference type="Proteomes" id="UP000799302">
    <property type="component" value="Unassembled WGS sequence"/>
</dbReference>
<keyword evidence="5 11" id="KW-1133">Transmembrane helix</keyword>
<evidence type="ECO:0000256" key="2">
    <source>
        <dbReference type="ARBA" id="ARBA00011085"/>
    </source>
</evidence>
<evidence type="ECO:0000256" key="7">
    <source>
        <dbReference type="ARBA" id="ARBA00023136"/>
    </source>
</evidence>
<dbReference type="Pfam" id="PF02076">
    <property type="entry name" value="STE3"/>
    <property type="match status" value="1"/>
</dbReference>
<evidence type="ECO:0000256" key="1">
    <source>
        <dbReference type="ARBA" id="ARBA00004141"/>
    </source>
</evidence>
<name>A0A6A6U1U1_9PEZI</name>
<dbReference type="InterPro" id="IPR001499">
    <property type="entry name" value="GPCR_STE3"/>
</dbReference>
<evidence type="ECO:0000256" key="4">
    <source>
        <dbReference type="ARBA" id="ARBA00022692"/>
    </source>
</evidence>
<evidence type="ECO:0000256" key="3">
    <source>
        <dbReference type="ARBA" id="ARBA00022507"/>
    </source>
</evidence>
<comment type="subcellular location">
    <subcellularLocation>
        <location evidence="1">Membrane</location>
        <topology evidence="1">Multi-pass membrane protein</topology>
    </subcellularLocation>
</comment>
<keyword evidence="8" id="KW-0675">Receptor</keyword>
<keyword evidence="9" id="KW-0807">Transducer</keyword>
<evidence type="ECO:0000256" key="10">
    <source>
        <dbReference type="SAM" id="MobiDB-lite"/>
    </source>
</evidence>
<accession>A0A6A6U1U1</accession>
<feature type="transmembrane region" description="Helical" evidence="11">
    <location>
        <begin position="126"/>
        <end position="146"/>
    </location>
</feature>
<dbReference type="PANTHER" id="PTHR28097">
    <property type="entry name" value="PHEROMONE A FACTOR RECEPTOR"/>
    <property type="match status" value="1"/>
</dbReference>
<feature type="transmembrane region" description="Helical" evidence="11">
    <location>
        <begin position="166"/>
        <end position="193"/>
    </location>
</feature>
<keyword evidence="3" id="KW-0589">Pheromone response</keyword>
<comment type="similarity">
    <text evidence="2">Belongs to the G-protein coupled receptor 4 family.</text>
</comment>
<reference evidence="12" key="1">
    <citation type="journal article" date="2020" name="Stud. Mycol.">
        <title>101 Dothideomycetes genomes: a test case for predicting lifestyles and emergence of pathogens.</title>
        <authorList>
            <person name="Haridas S."/>
            <person name="Albert R."/>
            <person name="Binder M."/>
            <person name="Bloem J."/>
            <person name="Labutti K."/>
            <person name="Salamov A."/>
            <person name="Andreopoulos B."/>
            <person name="Baker S."/>
            <person name="Barry K."/>
            <person name="Bills G."/>
            <person name="Bluhm B."/>
            <person name="Cannon C."/>
            <person name="Castanera R."/>
            <person name="Culley D."/>
            <person name="Daum C."/>
            <person name="Ezra D."/>
            <person name="Gonzalez J."/>
            <person name="Henrissat B."/>
            <person name="Kuo A."/>
            <person name="Liang C."/>
            <person name="Lipzen A."/>
            <person name="Lutzoni F."/>
            <person name="Magnuson J."/>
            <person name="Mondo S."/>
            <person name="Nolan M."/>
            <person name="Ohm R."/>
            <person name="Pangilinan J."/>
            <person name="Park H.-J."/>
            <person name="Ramirez L."/>
            <person name="Alfaro M."/>
            <person name="Sun H."/>
            <person name="Tritt A."/>
            <person name="Yoshinaga Y."/>
            <person name="Zwiers L.-H."/>
            <person name="Turgeon B."/>
            <person name="Goodwin S."/>
            <person name="Spatafora J."/>
            <person name="Crous P."/>
            <person name="Grigoriev I."/>
        </authorList>
    </citation>
    <scope>NUCLEOTIDE SEQUENCE</scope>
    <source>
        <strain evidence="12">CBS 115976</strain>
    </source>
</reference>
<evidence type="ECO:0000313" key="13">
    <source>
        <dbReference type="Proteomes" id="UP000799302"/>
    </source>
</evidence>
<dbReference type="GO" id="GO:0005886">
    <property type="term" value="C:plasma membrane"/>
    <property type="evidence" value="ECO:0007669"/>
    <property type="project" value="TreeGrafter"/>
</dbReference>
<dbReference type="EMBL" id="MU004239">
    <property type="protein sequence ID" value="KAF2666259.1"/>
    <property type="molecule type" value="Genomic_DNA"/>
</dbReference>